<dbReference type="InterPro" id="IPR029058">
    <property type="entry name" value="AB_hydrolase_fold"/>
</dbReference>
<evidence type="ECO:0008006" key="2">
    <source>
        <dbReference type="Google" id="ProtNLM"/>
    </source>
</evidence>
<dbReference type="Pfam" id="PF11288">
    <property type="entry name" value="DUF3089"/>
    <property type="match status" value="1"/>
</dbReference>
<organism evidence="1">
    <name type="scientific">bioreactor metagenome</name>
    <dbReference type="NCBI Taxonomy" id="1076179"/>
    <lineage>
        <taxon>unclassified sequences</taxon>
        <taxon>metagenomes</taxon>
        <taxon>ecological metagenomes</taxon>
    </lineage>
</organism>
<name>A0A644UC27_9ZZZZ</name>
<gene>
    <name evidence="1" type="ORF">SDC9_22256</name>
</gene>
<dbReference type="InterPro" id="IPR021440">
    <property type="entry name" value="DUF3089"/>
</dbReference>
<dbReference type="AlphaFoldDB" id="A0A644UC27"/>
<evidence type="ECO:0000313" key="1">
    <source>
        <dbReference type="EMBL" id="MPL76411.1"/>
    </source>
</evidence>
<dbReference type="SUPFAM" id="SSF53474">
    <property type="entry name" value="alpha/beta-Hydrolases"/>
    <property type="match status" value="1"/>
</dbReference>
<sequence>MNVGLRGLKQRVGIFGITVLFLFFCTAADAKVKSIDYSRGENWAYEDIGANKPVDLFIVAPTVDFGTKEKLNMDMADTKMKGNFLGALNMERGIYEDNCRMYAPYYRQVTLSYYEMGLEGKKEKDRAKAYRLAKNDVEAAFDYYLKNYNQGRGIVLAGFSQGSQLVIELMKVVAADKNLQKRVVAAYCPGWALTKHDVERYNLKPALGAKDLGCIVSFNSEAVNIKDSMMVPADSKGKIYAINPLNWRTDSVPASSLLNKGACFTDYQGNIKKEIPYLTGAYLDRERKTLKVTGVTPKEYPPVLPLFGPGVYHLYDYQFFYRNLQANVADRVSAYFQANIAPTHVVK</sequence>
<reference evidence="1" key="1">
    <citation type="submission" date="2019-08" db="EMBL/GenBank/DDBJ databases">
        <authorList>
            <person name="Kucharzyk K."/>
            <person name="Murdoch R.W."/>
            <person name="Higgins S."/>
            <person name="Loffler F."/>
        </authorList>
    </citation>
    <scope>NUCLEOTIDE SEQUENCE</scope>
</reference>
<accession>A0A644UC27</accession>
<proteinExistence type="predicted"/>
<protein>
    <recommendedName>
        <fullName evidence="2">DUF3089 domain-containing protein</fullName>
    </recommendedName>
</protein>
<dbReference type="EMBL" id="VSSQ01000097">
    <property type="protein sequence ID" value="MPL76411.1"/>
    <property type="molecule type" value="Genomic_DNA"/>
</dbReference>
<comment type="caution">
    <text evidence="1">The sequence shown here is derived from an EMBL/GenBank/DDBJ whole genome shotgun (WGS) entry which is preliminary data.</text>
</comment>